<dbReference type="EMBL" id="QJKH01000004">
    <property type="protein sequence ID" value="PXX80019.1"/>
    <property type="molecule type" value="Genomic_DNA"/>
</dbReference>
<proteinExistence type="predicted"/>
<accession>A0A318KQK5</accession>
<feature type="transmembrane region" description="Helical" evidence="1">
    <location>
        <begin position="30"/>
        <end position="55"/>
    </location>
</feature>
<comment type="caution">
    <text evidence="2">The sequence shown here is derived from an EMBL/GenBank/DDBJ whole genome shotgun (WGS) entry which is preliminary data.</text>
</comment>
<evidence type="ECO:0000313" key="2">
    <source>
        <dbReference type="EMBL" id="PXX80019.1"/>
    </source>
</evidence>
<keyword evidence="3" id="KW-1185">Reference proteome</keyword>
<name>A0A318KQK5_9FIRM</name>
<reference evidence="2 3" key="1">
    <citation type="submission" date="2018-05" db="EMBL/GenBank/DDBJ databases">
        <title>Genomic Encyclopedia of Type Strains, Phase IV (KMG-IV): sequencing the most valuable type-strain genomes for metagenomic binning, comparative biology and taxonomic classification.</title>
        <authorList>
            <person name="Goeker M."/>
        </authorList>
    </citation>
    <scope>NUCLEOTIDE SEQUENCE [LARGE SCALE GENOMIC DNA]</scope>
    <source>
        <strain evidence="2 3">JC118</strain>
    </source>
</reference>
<keyword evidence="1" id="KW-1133">Transmembrane helix</keyword>
<sequence length="57" mass="6544">MDSSIILILLALFIIFGLIKKIFKLVLFGLCLFALYLLYMYAVDQGMLTAVFTIFNF</sequence>
<dbReference type="AlphaFoldDB" id="A0A318KQK5"/>
<evidence type="ECO:0000256" key="1">
    <source>
        <dbReference type="SAM" id="Phobius"/>
    </source>
</evidence>
<feature type="transmembrane region" description="Helical" evidence="1">
    <location>
        <begin position="6"/>
        <end position="23"/>
    </location>
</feature>
<organism evidence="2 3">
    <name type="scientific">Dielma fastidiosa</name>
    <dbReference type="NCBI Taxonomy" id="1034346"/>
    <lineage>
        <taxon>Bacteria</taxon>
        <taxon>Bacillati</taxon>
        <taxon>Bacillota</taxon>
        <taxon>Erysipelotrichia</taxon>
        <taxon>Erysipelotrichales</taxon>
        <taxon>Erysipelotrichaceae</taxon>
        <taxon>Dielma</taxon>
    </lineage>
</organism>
<dbReference type="Proteomes" id="UP000247612">
    <property type="component" value="Unassembled WGS sequence"/>
</dbReference>
<gene>
    <name evidence="2" type="ORF">DES51_10421</name>
</gene>
<keyword evidence="1" id="KW-0812">Transmembrane</keyword>
<evidence type="ECO:0000313" key="3">
    <source>
        <dbReference type="Proteomes" id="UP000247612"/>
    </source>
</evidence>
<keyword evidence="1" id="KW-0472">Membrane</keyword>
<protein>
    <submittedName>
        <fullName evidence="2">Uncharacterized protein</fullName>
    </submittedName>
</protein>